<dbReference type="InterPro" id="IPR013784">
    <property type="entry name" value="Carb-bd-like_fold"/>
</dbReference>
<keyword evidence="3 8" id="KW-0812">Transmembrane</keyword>
<evidence type="ECO:0000256" key="7">
    <source>
        <dbReference type="SAM" id="MobiDB-lite"/>
    </source>
</evidence>
<dbReference type="PANTHER" id="PTHR13605">
    <property type="entry name" value="ER MEMBRANE PROTEIN COMPLEX SUBUNIT 7"/>
    <property type="match status" value="1"/>
</dbReference>
<feature type="transmembrane region" description="Helical" evidence="8">
    <location>
        <begin position="156"/>
        <end position="175"/>
    </location>
</feature>
<organism evidence="10 11">
    <name type="scientific">Taenia crassiceps</name>
    <dbReference type="NCBI Taxonomy" id="6207"/>
    <lineage>
        <taxon>Eukaryota</taxon>
        <taxon>Metazoa</taxon>
        <taxon>Spiralia</taxon>
        <taxon>Lophotrochozoa</taxon>
        <taxon>Platyhelminthes</taxon>
        <taxon>Cestoda</taxon>
        <taxon>Eucestoda</taxon>
        <taxon>Cyclophyllidea</taxon>
        <taxon>Taeniidae</taxon>
        <taxon>Taenia</taxon>
    </lineage>
</organism>
<protein>
    <submittedName>
        <fullName evidence="10">ER membrane protein complex subunit 7</fullName>
    </submittedName>
</protein>
<evidence type="ECO:0000256" key="4">
    <source>
        <dbReference type="ARBA" id="ARBA00022729"/>
    </source>
</evidence>
<keyword evidence="4" id="KW-0732">Signal</keyword>
<evidence type="ECO:0000256" key="2">
    <source>
        <dbReference type="ARBA" id="ARBA00008880"/>
    </source>
</evidence>
<evidence type="ECO:0000256" key="5">
    <source>
        <dbReference type="ARBA" id="ARBA00022989"/>
    </source>
</evidence>
<reference evidence="10 11" key="1">
    <citation type="journal article" date="2022" name="Front. Cell. Infect. Microbiol.">
        <title>The Genomes of Two Strains of Taenia crassiceps the Animal Model for the Study of Human Cysticercosis.</title>
        <authorList>
            <person name="Bobes R.J."/>
            <person name="Estrada K."/>
            <person name="Rios-Valencia D.G."/>
            <person name="Calderon-Gallegos A."/>
            <person name="de la Torre P."/>
            <person name="Carrero J.C."/>
            <person name="Sanchez-Flores A."/>
            <person name="Laclette J.P."/>
        </authorList>
    </citation>
    <scope>NUCLEOTIDE SEQUENCE [LARGE SCALE GENOMIC DNA]</scope>
    <source>
        <strain evidence="10">WFUcys</strain>
    </source>
</reference>
<comment type="caution">
    <text evidence="10">The sequence shown here is derived from an EMBL/GenBank/DDBJ whole genome shotgun (WGS) entry which is preliminary data.</text>
</comment>
<comment type="similarity">
    <text evidence="2">Belongs to the EMC7 family.</text>
</comment>
<dbReference type="Pfam" id="PF09430">
    <property type="entry name" value="EMC7_beta-sandw"/>
    <property type="match status" value="1"/>
</dbReference>
<dbReference type="InterPro" id="IPR019008">
    <property type="entry name" value="Beta_sandwich_EMC7"/>
</dbReference>
<keyword evidence="6 8" id="KW-0472">Membrane</keyword>
<sequence length="253" mass="27977">MISACYSFIVVLYLHFRNQGVMNPTFLIFSLIFQVILVKGTDIEGTIAPPIGASPNWAAETKVRVDGNRYLGFVKPDGSFIISDVAPGSYLVEFTNPTFLFQPVRVDINSKGKIRARSVNLLRTTAVKAVTHPLRITTVGKAMYFQPREQLRTLDLLLNPTVLCMVIPLLFVMIIPKLMDTNDPEFKEMQKNSIFGGRGAETPDISDYLSSMSLFGGNSTKKPPPKKAVAASPTSAHSTVQESRRGGNPRRRN</sequence>
<dbReference type="InterPro" id="IPR039163">
    <property type="entry name" value="EMC7"/>
</dbReference>
<feature type="domain" description="ER membrane protein complex subunit 7 beta-sandwich" evidence="9">
    <location>
        <begin position="55"/>
        <end position="163"/>
    </location>
</feature>
<evidence type="ECO:0000313" key="10">
    <source>
        <dbReference type="EMBL" id="KAL5105548.1"/>
    </source>
</evidence>
<keyword evidence="5 8" id="KW-1133">Transmembrane helix</keyword>
<evidence type="ECO:0000256" key="3">
    <source>
        <dbReference type="ARBA" id="ARBA00022692"/>
    </source>
</evidence>
<evidence type="ECO:0000259" key="9">
    <source>
        <dbReference type="Pfam" id="PF09430"/>
    </source>
</evidence>
<dbReference type="Proteomes" id="UP001651158">
    <property type="component" value="Unassembled WGS sequence"/>
</dbReference>
<evidence type="ECO:0000256" key="6">
    <source>
        <dbReference type="ARBA" id="ARBA00023136"/>
    </source>
</evidence>
<feature type="compositionally biased region" description="Low complexity" evidence="7">
    <location>
        <begin position="227"/>
        <end position="236"/>
    </location>
</feature>
<accession>A0ABR4Q851</accession>
<gene>
    <name evidence="10" type="ORF">TcWFU_008222</name>
</gene>
<dbReference type="SUPFAM" id="SSF49452">
    <property type="entry name" value="Starch-binding domain-like"/>
    <property type="match status" value="1"/>
</dbReference>
<dbReference type="EMBL" id="JAKROA010000008">
    <property type="protein sequence ID" value="KAL5105548.1"/>
    <property type="molecule type" value="Genomic_DNA"/>
</dbReference>
<name>A0ABR4Q851_9CEST</name>
<dbReference type="Gene3D" id="2.60.40.1120">
    <property type="entry name" value="Carboxypeptidase-like, regulatory domain"/>
    <property type="match status" value="1"/>
</dbReference>
<proteinExistence type="inferred from homology"/>
<comment type="subcellular location">
    <subcellularLocation>
        <location evidence="1">Membrane</location>
        <topology evidence="1">Single-pass membrane protein</topology>
    </subcellularLocation>
</comment>
<evidence type="ECO:0000256" key="8">
    <source>
        <dbReference type="SAM" id="Phobius"/>
    </source>
</evidence>
<feature type="transmembrane region" description="Helical" evidence="8">
    <location>
        <begin position="20"/>
        <end position="38"/>
    </location>
</feature>
<evidence type="ECO:0000313" key="11">
    <source>
        <dbReference type="Proteomes" id="UP001651158"/>
    </source>
</evidence>
<feature type="region of interest" description="Disordered" evidence="7">
    <location>
        <begin position="216"/>
        <end position="253"/>
    </location>
</feature>
<dbReference type="PANTHER" id="PTHR13605:SF4">
    <property type="entry name" value="ER MEMBRANE PROTEIN COMPLEX SUBUNIT 7"/>
    <property type="match status" value="1"/>
</dbReference>
<keyword evidence="11" id="KW-1185">Reference proteome</keyword>
<evidence type="ECO:0000256" key="1">
    <source>
        <dbReference type="ARBA" id="ARBA00004167"/>
    </source>
</evidence>